<name>A0A0L0P2R6_CANAR</name>
<dbReference type="VEuPathDB" id="FungiDB:QG37_02212"/>
<dbReference type="VEuPathDB" id="FungiDB:CJI97_002996"/>
<proteinExistence type="predicted"/>
<dbReference type="GO" id="GO:0005680">
    <property type="term" value="C:anaphase-promoting complex"/>
    <property type="evidence" value="ECO:0007669"/>
    <property type="project" value="InterPro"/>
</dbReference>
<gene>
    <name evidence="2" type="ORF">QG37_02212</name>
</gene>
<feature type="compositionally biased region" description="Basic and acidic residues" evidence="1">
    <location>
        <begin position="53"/>
        <end position="64"/>
    </location>
</feature>
<accession>A0A0L0P2R6</accession>
<reference evidence="3" key="1">
    <citation type="journal article" date="2015" name="BMC Genomics">
        <title>Draft genome of a commonly misdiagnosed multidrug resistant pathogen Candida auris.</title>
        <authorList>
            <person name="Chatterjee S."/>
            <person name="Alampalli S.V."/>
            <person name="Nageshan R.K."/>
            <person name="Chettiar S.T."/>
            <person name="Joshi S."/>
            <person name="Tatu U.S."/>
        </authorList>
    </citation>
    <scope>NUCLEOTIDE SEQUENCE [LARGE SCALE GENOMIC DNA]</scope>
    <source>
        <strain evidence="3">6684</strain>
    </source>
</reference>
<comment type="caution">
    <text evidence="2">The sequence shown here is derived from an EMBL/GenBank/DDBJ whole genome shotgun (WGS) entry which is preliminary data.</text>
</comment>
<feature type="compositionally biased region" description="Basic and acidic residues" evidence="1">
    <location>
        <begin position="76"/>
        <end position="86"/>
    </location>
</feature>
<dbReference type="Proteomes" id="UP000037122">
    <property type="component" value="Unassembled WGS sequence"/>
</dbReference>
<evidence type="ECO:0000313" key="2">
    <source>
        <dbReference type="EMBL" id="KNE00682.1"/>
    </source>
</evidence>
<dbReference type="Pfam" id="PF12856">
    <property type="entry name" value="ANAPC9"/>
    <property type="match status" value="1"/>
</dbReference>
<dbReference type="VEuPathDB" id="FungiDB:B9J08_002922"/>
<dbReference type="AlphaFoldDB" id="A0A0L0P2R6"/>
<protein>
    <submittedName>
        <fullName evidence="2">Uncharacterized protein</fullName>
    </submittedName>
</protein>
<feature type="region of interest" description="Disordered" evidence="1">
    <location>
        <begin position="34"/>
        <end position="88"/>
    </location>
</feature>
<organism evidence="2 3">
    <name type="scientific">Candidozyma auris</name>
    <name type="common">Yeast</name>
    <name type="synonym">Candida auris</name>
    <dbReference type="NCBI Taxonomy" id="498019"/>
    <lineage>
        <taxon>Eukaryota</taxon>
        <taxon>Fungi</taxon>
        <taxon>Dikarya</taxon>
        <taxon>Ascomycota</taxon>
        <taxon>Saccharomycotina</taxon>
        <taxon>Pichiomycetes</taxon>
        <taxon>Metschnikowiaceae</taxon>
        <taxon>Candidozyma</taxon>
    </lineage>
</organism>
<evidence type="ECO:0000256" key="1">
    <source>
        <dbReference type="SAM" id="MobiDB-lite"/>
    </source>
</evidence>
<dbReference type="VEuPathDB" id="FungiDB:CJJ09_001176"/>
<dbReference type="EMBL" id="LGST01000017">
    <property type="protein sequence ID" value="KNE00682.1"/>
    <property type="molecule type" value="Genomic_DNA"/>
</dbReference>
<dbReference type="VEuPathDB" id="FungiDB:CJI96_0000759"/>
<sequence>MTERKPSATLPRLRVSSHSFADFSAHNVSNITQRTVSSSTSVISTPSNNIRRVKNEQRFHEKPNHNQNSKRNHRAQKSEFKHEPAKTSKKLLNFQQLKKSQASSQPFILHKPADLSHFDYLIYTRKPNPVNEIPAIAIQSLLLPTTLAEPPKQLHPPVRQSQIKAWESAENITSNRIFDYTKPGEESWIDEDTYEYGIEEEVSIDRGTEEWAEPAATDGILVLVPELSRSELAIVSDIHTHVQQADVIPELDDLDNDEKSLLWAHARQQSEEYEKLYQSNHTMAGKRRVQVMQKRAFLQKLFGHLNNVNVEFTTNNSSYSCVDGSMSAQKVFHEDKEEICELLEQQQSFQSALEEVRERLLPSGTIKQTASGIPLAYLEVDQLKLMDVTSKWLGSIYERETNEMLVDEDDDDPNIVEAAMIHLKLCVQAETDETMGE</sequence>
<dbReference type="VEuPathDB" id="FungiDB:CJJ07_001041"/>
<feature type="compositionally biased region" description="Low complexity" evidence="1">
    <location>
        <begin position="36"/>
        <end position="50"/>
    </location>
</feature>
<evidence type="ECO:0000313" key="3">
    <source>
        <dbReference type="Proteomes" id="UP000037122"/>
    </source>
</evidence>
<dbReference type="InterPro" id="IPR024274">
    <property type="entry name" value="APC9"/>
</dbReference>